<dbReference type="Proteomes" id="UP000324222">
    <property type="component" value="Unassembled WGS sequence"/>
</dbReference>
<organism evidence="2 3">
    <name type="scientific">Portunus trituberculatus</name>
    <name type="common">Swimming crab</name>
    <name type="synonym">Neptunus trituberculatus</name>
    <dbReference type="NCBI Taxonomy" id="210409"/>
    <lineage>
        <taxon>Eukaryota</taxon>
        <taxon>Metazoa</taxon>
        <taxon>Ecdysozoa</taxon>
        <taxon>Arthropoda</taxon>
        <taxon>Crustacea</taxon>
        <taxon>Multicrustacea</taxon>
        <taxon>Malacostraca</taxon>
        <taxon>Eumalacostraca</taxon>
        <taxon>Eucarida</taxon>
        <taxon>Decapoda</taxon>
        <taxon>Pleocyemata</taxon>
        <taxon>Brachyura</taxon>
        <taxon>Eubrachyura</taxon>
        <taxon>Portunoidea</taxon>
        <taxon>Portunidae</taxon>
        <taxon>Portuninae</taxon>
        <taxon>Portunus</taxon>
    </lineage>
</organism>
<comment type="caution">
    <text evidence="2">The sequence shown here is derived from an EMBL/GenBank/DDBJ whole genome shotgun (WGS) entry which is preliminary data.</text>
</comment>
<dbReference type="EMBL" id="VSRR010032663">
    <property type="protein sequence ID" value="MPC71308.1"/>
    <property type="molecule type" value="Genomic_DNA"/>
</dbReference>
<feature type="region of interest" description="Disordered" evidence="1">
    <location>
        <begin position="1"/>
        <end position="34"/>
    </location>
</feature>
<feature type="compositionally biased region" description="Basic residues" evidence="1">
    <location>
        <begin position="10"/>
        <end position="24"/>
    </location>
</feature>
<proteinExistence type="predicted"/>
<gene>
    <name evidence="2" type="ORF">E2C01_065582</name>
</gene>
<keyword evidence="3" id="KW-1185">Reference proteome</keyword>
<protein>
    <submittedName>
        <fullName evidence="2">Uncharacterized protein</fullName>
    </submittedName>
</protein>
<name>A0A5B7HRH3_PORTR</name>
<reference evidence="2 3" key="1">
    <citation type="submission" date="2019-05" db="EMBL/GenBank/DDBJ databases">
        <title>Another draft genome of Portunus trituberculatus and its Hox gene families provides insights of decapod evolution.</title>
        <authorList>
            <person name="Jeong J.-H."/>
            <person name="Song I."/>
            <person name="Kim S."/>
            <person name="Choi T."/>
            <person name="Kim D."/>
            <person name="Ryu S."/>
            <person name="Kim W."/>
        </authorList>
    </citation>
    <scope>NUCLEOTIDE SEQUENCE [LARGE SCALE GENOMIC DNA]</scope>
    <source>
        <tissue evidence="2">Muscle</tissue>
    </source>
</reference>
<evidence type="ECO:0000256" key="1">
    <source>
        <dbReference type="SAM" id="MobiDB-lite"/>
    </source>
</evidence>
<evidence type="ECO:0000313" key="3">
    <source>
        <dbReference type="Proteomes" id="UP000324222"/>
    </source>
</evidence>
<evidence type="ECO:0000313" key="2">
    <source>
        <dbReference type="EMBL" id="MPC71308.1"/>
    </source>
</evidence>
<sequence>MNNNENEKGKRTRMKRGKKKKKKNRNQEKEREVATLTTYSSEHSCLCKFETLHQQRPRQDINIFSPKFLRHWRHVDVFTSGDTFLIYERLLSPRLEERLAEEGQIAVEVFSLAALRWRSGGGEGGRKLFDRFRDRHQPLVVVRVQTPPLVGLVSV</sequence>
<accession>A0A5B7HRH3</accession>
<dbReference type="AlphaFoldDB" id="A0A5B7HRH3"/>